<evidence type="ECO:0000313" key="1">
    <source>
        <dbReference type="EMBL" id="KMV18304.1"/>
    </source>
</evidence>
<reference evidence="1 2" key="1">
    <citation type="submission" date="2015-06" db="EMBL/GenBank/DDBJ databases">
        <title>Genome sequence of Mycobacterium conceptionense strain MLE.</title>
        <authorList>
            <person name="Greninger A.L."/>
            <person name="Cunningham G."/>
            <person name="Chiu C.Y."/>
            <person name="Miller S."/>
        </authorList>
    </citation>
    <scope>NUCLEOTIDE SEQUENCE [LARGE SCALE GENOMIC DNA]</scope>
    <source>
        <strain evidence="1 2">MLE</strain>
    </source>
</reference>
<accession>A0A0J8WYS6</accession>
<proteinExistence type="predicted"/>
<name>A0A0J8WYS6_9MYCO</name>
<gene>
    <name evidence="1" type="ORF">ACT17_11760</name>
</gene>
<dbReference type="PATRIC" id="fig|451644.5.peg.2431"/>
<protein>
    <submittedName>
        <fullName evidence="1">Uncharacterized protein</fullName>
    </submittedName>
</protein>
<dbReference type="Proteomes" id="UP000037594">
    <property type="component" value="Unassembled WGS sequence"/>
</dbReference>
<comment type="caution">
    <text evidence="1">The sequence shown here is derived from an EMBL/GenBank/DDBJ whole genome shotgun (WGS) entry which is preliminary data.</text>
</comment>
<sequence length="116" mass="11945">MATNDRDFIVGEHSEVRSADGAAAVAAAVGGVSVSEAYQRQGFALPSFGTQVAHPVALEALQAGDVGMRKDDLVIALGNGKALVSGQAQPIDSVSSGPDFLGWFDPTKLRRDPAGH</sequence>
<dbReference type="EMBL" id="LFOD01000008">
    <property type="protein sequence ID" value="KMV18304.1"/>
    <property type="molecule type" value="Genomic_DNA"/>
</dbReference>
<dbReference type="RefSeq" id="WP_048895747.1">
    <property type="nucleotide sequence ID" value="NZ_LFOD01000008.1"/>
</dbReference>
<organism evidence="1 2">
    <name type="scientific">Mycolicibacterium conceptionense</name>
    <dbReference type="NCBI Taxonomy" id="451644"/>
    <lineage>
        <taxon>Bacteria</taxon>
        <taxon>Bacillati</taxon>
        <taxon>Actinomycetota</taxon>
        <taxon>Actinomycetes</taxon>
        <taxon>Mycobacteriales</taxon>
        <taxon>Mycobacteriaceae</taxon>
        <taxon>Mycolicibacterium</taxon>
    </lineage>
</organism>
<dbReference type="AlphaFoldDB" id="A0A0J8WYS6"/>
<evidence type="ECO:0000313" key="2">
    <source>
        <dbReference type="Proteomes" id="UP000037594"/>
    </source>
</evidence>
<dbReference type="OrthoDB" id="4622981at2"/>